<name>A0A7S1VU72_9STRA</name>
<sequence length="229" mass="25542">MLKQIADLQRSFTELTTMISSRAPRRKTANPPSLRARSTYMPRWTNCTPPRRSSETGHRSQLDATHRSTYPPSVVYASPAKDKLYSEGTSPSSIDAVVDGRNKTFWKRRSADARRALRATQQTLFNGGSPSSSANAVVAAFLPSVAESSTPSKEVVQPVKQKKKVRFAPGTSPVSRITKERSFDHTEIADNRESRVKSQLYSSKPKPKHVAVADEGEVHPRRPRKRLRS</sequence>
<gene>
    <name evidence="2" type="ORF">GOCE00092_LOCUS27036</name>
</gene>
<evidence type="ECO:0000313" key="2">
    <source>
        <dbReference type="EMBL" id="CAD9311298.1"/>
    </source>
</evidence>
<evidence type="ECO:0000256" key="1">
    <source>
        <dbReference type="SAM" id="MobiDB-lite"/>
    </source>
</evidence>
<accession>A0A7S1VU72</accession>
<protein>
    <submittedName>
        <fullName evidence="2">Uncharacterized protein</fullName>
    </submittedName>
</protein>
<reference evidence="2" key="1">
    <citation type="submission" date="2021-01" db="EMBL/GenBank/DDBJ databases">
        <authorList>
            <person name="Corre E."/>
            <person name="Pelletier E."/>
            <person name="Niang G."/>
            <person name="Scheremetjew M."/>
            <person name="Finn R."/>
            <person name="Kale V."/>
            <person name="Holt S."/>
            <person name="Cochrane G."/>
            <person name="Meng A."/>
            <person name="Brown T."/>
            <person name="Cohen L."/>
        </authorList>
    </citation>
    <scope>NUCLEOTIDE SEQUENCE</scope>
    <source>
        <strain evidence="2">CCMP 410</strain>
    </source>
</reference>
<feature type="region of interest" description="Disordered" evidence="1">
    <location>
        <begin position="17"/>
        <end position="36"/>
    </location>
</feature>
<feature type="region of interest" description="Disordered" evidence="1">
    <location>
        <begin position="41"/>
        <end position="72"/>
    </location>
</feature>
<feature type="compositionally biased region" description="Basic and acidic residues" evidence="1">
    <location>
        <begin position="178"/>
        <end position="196"/>
    </location>
</feature>
<dbReference type="EMBL" id="HBGK01051336">
    <property type="protein sequence ID" value="CAD9311298.1"/>
    <property type="molecule type" value="Transcribed_RNA"/>
</dbReference>
<proteinExistence type="predicted"/>
<dbReference type="AlphaFoldDB" id="A0A7S1VU72"/>
<feature type="compositionally biased region" description="Basic and acidic residues" evidence="1">
    <location>
        <begin position="52"/>
        <end position="66"/>
    </location>
</feature>
<feature type="region of interest" description="Disordered" evidence="1">
    <location>
        <begin position="178"/>
        <end position="229"/>
    </location>
</feature>
<organism evidence="2">
    <name type="scientific">Grammatophora oceanica</name>
    <dbReference type="NCBI Taxonomy" id="210454"/>
    <lineage>
        <taxon>Eukaryota</taxon>
        <taxon>Sar</taxon>
        <taxon>Stramenopiles</taxon>
        <taxon>Ochrophyta</taxon>
        <taxon>Bacillariophyta</taxon>
        <taxon>Fragilariophyceae</taxon>
        <taxon>Fragilariophycidae</taxon>
        <taxon>Rhabdonematales</taxon>
        <taxon>Grammatophoraceae</taxon>
        <taxon>Grammatophora</taxon>
    </lineage>
</organism>